<feature type="compositionally biased region" description="Low complexity" evidence="1">
    <location>
        <begin position="21"/>
        <end position="36"/>
    </location>
</feature>
<evidence type="ECO:0000256" key="1">
    <source>
        <dbReference type="SAM" id="MobiDB-lite"/>
    </source>
</evidence>
<feature type="transmembrane region" description="Helical" evidence="2">
    <location>
        <begin position="203"/>
        <end position="226"/>
    </location>
</feature>
<feature type="compositionally biased region" description="Polar residues" evidence="1">
    <location>
        <begin position="49"/>
        <end position="61"/>
    </location>
</feature>
<evidence type="ECO:0000313" key="3">
    <source>
        <dbReference type="EMBL" id="MCD2491247.1"/>
    </source>
</evidence>
<reference evidence="3 4" key="1">
    <citation type="submission" date="2021-11" db="EMBL/GenBank/DDBJ databases">
        <title>Lacrimispora sp. nov. NSJ-141 isolated from human feces.</title>
        <authorList>
            <person name="Abdugheni R."/>
        </authorList>
    </citation>
    <scope>NUCLEOTIDE SEQUENCE [LARGE SCALE GENOMIC DNA]</scope>
    <source>
        <strain evidence="3 4">NSJ-141</strain>
    </source>
</reference>
<organism evidence="3 4">
    <name type="scientific">Lientehia hominis</name>
    <dbReference type="NCBI Taxonomy" id="2897778"/>
    <lineage>
        <taxon>Bacteria</taxon>
        <taxon>Bacillati</taxon>
        <taxon>Bacillota</taxon>
        <taxon>Clostridia</taxon>
        <taxon>Lachnospirales</taxon>
        <taxon>Lachnospiraceae</taxon>
        <taxon>Lientehia</taxon>
    </lineage>
</organism>
<keyword evidence="4" id="KW-1185">Reference proteome</keyword>
<evidence type="ECO:0000313" key="4">
    <source>
        <dbReference type="Proteomes" id="UP001299265"/>
    </source>
</evidence>
<evidence type="ECO:0008006" key="5">
    <source>
        <dbReference type="Google" id="ProtNLM"/>
    </source>
</evidence>
<sequence length="390" mass="42445">MAKFCSQCGRPLNEGEICSCQQQKTQAPQTPPVAAKEQQAPVQPDKEGQQTNAQQPSQGQPYGNQQGYTQQSSQGQPYGNQQGYTQQPGQGQPYGNQQGYTQQPGQGQPYGNQQGYTQQPSQGQPYGNQQGYTQQPNQGYPYGNYQGYTQQPNQRQPYGGPQAPKQSGAAGVYVKGLWGTILDAFKKPAGTLGNLAAAGKSHVIFGLLGIQAVLFALMFAFFGFKINSMVGKYSYGMGIKVVNTPLLFFMALLAGAAIFAVWAAFSMLFVKSMAKKPMTYMQGLGVASAKALAQMPFTALSALLILILPLSGRFTYILFLIVYEAGSLLCYFFIPAAMDSFCPNDRNKRIWMLFVIFLVNIVAAAIISWIFLNVAGRNILGQLMGYSSLF</sequence>
<feature type="region of interest" description="Disordered" evidence="1">
    <location>
        <begin position="20"/>
        <end position="164"/>
    </location>
</feature>
<dbReference type="AlphaFoldDB" id="A0AAP2W8Y9"/>
<dbReference type="RefSeq" id="WP_231061192.1">
    <property type="nucleotide sequence ID" value="NZ_JAJNOR010000001.1"/>
</dbReference>
<dbReference type="EMBL" id="JAJNOR010000001">
    <property type="protein sequence ID" value="MCD2491247.1"/>
    <property type="molecule type" value="Genomic_DNA"/>
</dbReference>
<keyword evidence="2" id="KW-0472">Membrane</keyword>
<accession>A0AAP2W8Y9</accession>
<feature type="transmembrane region" description="Helical" evidence="2">
    <location>
        <begin position="350"/>
        <end position="372"/>
    </location>
</feature>
<gene>
    <name evidence="3" type="ORF">LQE92_01220</name>
</gene>
<feature type="transmembrane region" description="Helical" evidence="2">
    <location>
        <begin position="316"/>
        <end position="338"/>
    </location>
</feature>
<feature type="transmembrane region" description="Helical" evidence="2">
    <location>
        <begin position="246"/>
        <end position="270"/>
    </location>
</feature>
<evidence type="ECO:0000256" key="2">
    <source>
        <dbReference type="SAM" id="Phobius"/>
    </source>
</evidence>
<feature type="transmembrane region" description="Helical" evidence="2">
    <location>
        <begin position="291"/>
        <end position="310"/>
    </location>
</feature>
<comment type="caution">
    <text evidence="3">The sequence shown here is derived from an EMBL/GenBank/DDBJ whole genome shotgun (WGS) entry which is preliminary data.</text>
</comment>
<keyword evidence="2" id="KW-1133">Transmembrane helix</keyword>
<keyword evidence="2" id="KW-0812">Transmembrane</keyword>
<dbReference type="Proteomes" id="UP001299265">
    <property type="component" value="Unassembled WGS sequence"/>
</dbReference>
<feature type="compositionally biased region" description="Low complexity" evidence="1">
    <location>
        <begin position="134"/>
        <end position="154"/>
    </location>
</feature>
<protein>
    <recommendedName>
        <fullName evidence="5">YIP1 family protein</fullName>
    </recommendedName>
</protein>
<name>A0AAP2W8Y9_9FIRM</name>
<feature type="compositionally biased region" description="Low complexity" evidence="1">
    <location>
        <begin position="62"/>
        <end position="127"/>
    </location>
</feature>
<proteinExistence type="predicted"/>